<reference evidence="2" key="2">
    <citation type="submission" date="2025-08" db="UniProtKB">
        <authorList>
            <consortium name="Ensembl"/>
        </authorList>
    </citation>
    <scope>IDENTIFICATION</scope>
    <source>
        <strain evidence="2">Isolate ISIS603380</strain>
    </source>
</reference>
<protein>
    <submittedName>
        <fullName evidence="2">Uncharacterized protein</fullName>
    </submittedName>
</protein>
<accession>G3TWJ3</accession>
<reference evidence="2 3" key="1">
    <citation type="submission" date="2009-06" db="EMBL/GenBank/DDBJ databases">
        <title>The Genome Sequence of Loxodonta africana (African elephant).</title>
        <authorList>
            <person name="Di Palma F."/>
            <person name="Heiman D."/>
            <person name="Young S."/>
            <person name="Johnson J."/>
            <person name="Lander E.S."/>
            <person name="Lindblad-Toh K."/>
        </authorList>
    </citation>
    <scope>NUCLEOTIDE SEQUENCE [LARGE SCALE GENOMIC DNA]</scope>
    <source>
        <strain evidence="2 3">Isolate ISIS603380</strain>
    </source>
</reference>
<dbReference type="InParanoid" id="G3TWJ3"/>
<keyword evidence="3" id="KW-1185">Reference proteome</keyword>
<feature type="region of interest" description="Disordered" evidence="1">
    <location>
        <begin position="1"/>
        <end position="21"/>
    </location>
</feature>
<evidence type="ECO:0000313" key="3">
    <source>
        <dbReference type="Proteomes" id="UP000007646"/>
    </source>
</evidence>
<dbReference type="Proteomes" id="UP000007646">
    <property type="component" value="Unassembled WGS sequence"/>
</dbReference>
<name>G3TWJ3_LOXAF</name>
<sequence length="82" mass="8717">PPNSGSPSPSQALASPPRVLPSCPGRLLSTWPEHLHPGHRRAAGLPGPVSQQGSVWGQNRVKEGQGRATRDQCRVCLKFNGC</sequence>
<organism evidence="2 3">
    <name type="scientific">Loxodonta africana</name>
    <name type="common">African elephant</name>
    <dbReference type="NCBI Taxonomy" id="9785"/>
    <lineage>
        <taxon>Eukaryota</taxon>
        <taxon>Metazoa</taxon>
        <taxon>Chordata</taxon>
        <taxon>Craniata</taxon>
        <taxon>Vertebrata</taxon>
        <taxon>Euteleostomi</taxon>
        <taxon>Mammalia</taxon>
        <taxon>Eutheria</taxon>
        <taxon>Afrotheria</taxon>
        <taxon>Proboscidea</taxon>
        <taxon>Elephantidae</taxon>
        <taxon>Loxodonta</taxon>
    </lineage>
</organism>
<evidence type="ECO:0000256" key="1">
    <source>
        <dbReference type="SAM" id="MobiDB-lite"/>
    </source>
</evidence>
<evidence type="ECO:0000313" key="2">
    <source>
        <dbReference type="Ensembl" id="ENSLAFP00000019951.1"/>
    </source>
</evidence>
<feature type="region of interest" description="Disordered" evidence="1">
    <location>
        <begin position="37"/>
        <end position="67"/>
    </location>
</feature>
<dbReference type="HOGENOM" id="CLU_2564372_0_0_1"/>
<proteinExistence type="predicted"/>
<dbReference type="AlphaFoldDB" id="G3TWJ3"/>
<dbReference type="Ensembl" id="ENSLAFT00000028936.1">
    <property type="protein sequence ID" value="ENSLAFP00000019951.1"/>
    <property type="gene ID" value="ENSLAFG00000027768.1"/>
</dbReference>
<reference evidence="2" key="3">
    <citation type="submission" date="2025-09" db="UniProtKB">
        <authorList>
            <consortium name="Ensembl"/>
        </authorList>
    </citation>
    <scope>IDENTIFICATION</scope>
    <source>
        <strain evidence="2">Isolate ISIS603380</strain>
    </source>
</reference>
<feature type="compositionally biased region" description="Low complexity" evidence="1">
    <location>
        <begin position="1"/>
        <end position="17"/>
    </location>
</feature>